<dbReference type="Pfam" id="PF04357">
    <property type="entry name" value="TamB"/>
    <property type="match status" value="1"/>
</dbReference>
<evidence type="ECO:0000259" key="6">
    <source>
        <dbReference type="Pfam" id="PF04357"/>
    </source>
</evidence>
<evidence type="ECO:0000313" key="8">
    <source>
        <dbReference type="Proteomes" id="UP001151079"/>
    </source>
</evidence>
<dbReference type="RefSeq" id="WP_264206973.1">
    <property type="nucleotide sequence ID" value="NZ_JAOZEW010000015.1"/>
</dbReference>
<proteinExistence type="predicted"/>
<comment type="subcellular location">
    <subcellularLocation>
        <location evidence="1">Membrane</location>
        <topology evidence="1">Single-pass membrane protein</topology>
    </subcellularLocation>
</comment>
<keyword evidence="4" id="KW-0472">Membrane</keyword>
<dbReference type="EMBL" id="JAOZEW010000015">
    <property type="protein sequence ID" value="MCV9928864.1"/>
    <property type="molecule type" value="Genomic_DNA"/>
</dbReference>
<name>A0A9X2YW05_9FLAO</name>
<evidence type="ECO:0000256" key="2">
    <source>
        <dbReference type="ARBA" id="ARBA00022692"/>
    </source>
</evidence>
<keyword evidence="2" id="KW-0812">Transmembrane</keyword>
<protein>
    <submittedName>
        <fullName evidence="7">Translocation/assembly module TamB</fullName>
    </submittedName>
</protein>
<gene>
    <name evidence="7" type="ORF">OIU83_14425</name>
</gene>
<accession>A0A9X2YW05</accession>
<dbReference type="GO" id="GO:0005886">
    <property type="term" value="C:plasma membrane"/>
    <property type="evidence" value="ECO:0007669"/>
    <property type="project" value="InterPro"/>
</dbReference>
<dbReference type="Proteomes" id="UP001151079">
    <property type="component" value="Unassembled WGS sequence"/>
</dbReference>
<dbReference type="PANTHER" id="PTHR36985">
    <property type="entry name" value="TRANSLOCATION AND ASSEMBLY MODULE SUBUNIT TAMB"/>
    <property type="match status" value="1"/>
</dbReference>
<sequence length="1491" mass="167406">MLVLAIALSLPVVQTKIANYITDSLNSDFGTHISVEKVSVSIFGGVKLRKVLIMDHHKDTLIYSDLVKTNILAVKRVLDGDLIFGEIRLTGLLFNLKTYKKEKKTNLDVFIDAFETGKPKKPSAKHFLLTAKDAYITNGHFILTDENRVVPKDVDFSKLNAHISDFKLYGPDVSTRIHKLSFLDHRGLYVANLTSKFSYTKKQMKLEKLGITTKYSKIYGAATLNYHIEDFAKFTDKVQFDVVLDSANIGSNDIRYFYKELGKDQYFKVKSKIDGTLNDLNLKHLKLSDLNGSIINGAINFKNLFGKNGQEFLLNGKFDKLSSSYNNLVVLLPNVLGKKLPKELIKLGKFSLTGKAKVSTTSLDTDFSMTTDLGNGSIDLNMEHIDFIDKASYSGNIVLENFDVGALLARKDLGKTSLNIDIDGKGFTEKYLNTVIKGDIQKLYYNNYTYNNIVVNGNFKLPHYKGQVSINDPNLSMTFDGLIDLSRRDSEYDFHINVENADLHKLKFINDSISKFKGDVVVHVSGNTIENLQGDISVKDAVYQNPKSTYNFDEVKVSSVFDADKVRTITVNSTDVVDGEIVGKFKFNQLENLVTNSVGSLYANYKPLKVSKGQFLHFNFTIYNKIIEIFYPEIELATNTVVKGKIDADKQDFKLKFNSPQIKAAQNTFDNIRIAVDNKNPLYNTYIELDSIKTKYYKVRDFSLINVTMKDTLFVRSEFKGGSKGEDYFNFNLYHTIDKNKNNVIGINKSELKFKDYLWYLNENDTPDNQIVFDKKFKNFDIDNIVLSHENQKIELVGEIKDTDYKDLKLSFKDVDLNKITPTNDKLVLNGNINGEVNFKQKKAVFQPTASIVINDLNVNKTDLGALKFNIEGDENLKKFTINSSIENKELEMFKLFGTFEIINKQTILDLQLKFDSFNLAALNSLGGDVLSNIRGYVSGNSAIIGNLSRPDINGRLYLDKAGMTVPYLGIDYELSDKTIVDVTDEKFLFRNNTITDSKYGTKGILNGSIEHNNFTDWKLDLDISSKRLLALDTKDSDDAAYFGTAFINGKATIKGPTSSLFIKVDAKSEKGTSVKIPINDAQSMSDNSFIHFVTAKEKYNLVNGIIEKTRNYNGLELEFDFDITPDAEVEVILDRNSGHGIKGKGFGSLLFKINTLGKFNMWGDFQAYEGTYNFKYGGLIDKKFTVKKGGSISWEGNPMKAQLNLEAVYKTSANPAVLLENSSFSKKVPVEVVIGIRGDLTSPEPDFNIEFPTVSNVLKSEIQYKLVDKDVRQTQALYLLSSGGFLSPEGVSQSDFSSSLFETATNLLGGIIHSDSDKINIGFTYTSADRRLGQEADGQFAATISSQINERISINGKVGVPVGGINESAIVGDVEVQYRVNEDGTMNLRLFNRENDINYIGQGVGYTQGIGVSYEVDFDTFRELVNKIFKDHKLERAIKTSTTDDMPDSSINPDYIDFSKTKKTNKKDKDKDQNQEKVKVNDQGLIPEED</sequence>
<keyword evidence="8" id="KW-1185">Reference proteome</keyword>
<dbReference type="GO" id="GO:0009306">
    <property type="term" value="P:protein secretion"/>
    <property type="evidence" value="ECO:0007669"/>
    <property type="project" value="InterPro"/>
</dbReference>
<feature type="domain" description="Translocation and assembly module TamB C-terminal" evidence="6">
    <location>
        <begin position="995"/>
        <end position="1419"/>
    </location>
</feature>
<evidence type="ECO:0000256" key="5">
    <source>
        <dbReference type="SAM" id="MobiDB-lite"/>
    </source>
</evidence>
<feature type="region of interest" description="Disordered" evidence="5">
    <location>
        <begin position="1441"/>
        <end position="1491"/>
    </location>
</feature>
<keyword evidence="3" id="KW-1133">Transmembrane helix</keyword>
<evidence type="ECO:0000256" key="4">
    <source>
        <dbReference type="ARBA" id="ARBA00023136"/>
    </source>
</evidence>
<feature type="compositionally biased region" description="Basic and acidic residues" evidence="5">
    <location>
        <begin position="1468"/>
        <end position="1481"/>
    </location>
</feature>
<evidence type="ECO:0000256" key="3">
    <source>
        <dbReference type="ARBA" id="ARBA00022989"/>
    </source>
</evidence>
<dbReference type="InterPro" id="IPR007452">
    <property type="entry name" value="TamB_C"/>
</dbReference>
<reference evidence="7" key="1">
    <citation type="submission" date="2022-10" db="EMBL/GenBank/DDBJ databases">
        <title>Two novel species of Flavobacterium.</title>
        <authorList>
            <person name="Liu Q."/>
            <person name="Xin Y.-H."/>
        </authorList>
    </citation>
    <scope>NUCLEOTIDE SEQUENCE</scope>
    <source>
        <strain evidence="7">LS1R49</strain>
    </source>
</reference>
<feature type="compositionally biased region" description="Polar residues" evidence="5">
    <location>
        <begin position="1441"/>
        <end position="1453"/>
    </location>
</feature>
<organism evidence="7 8">
    <name type="scientific">Flavobacterium shii</name>
    <dbReference type="NCBI Taxonomy" id="2987687"/>
    <lineage>
        <taxon>Bacteria</taxon>
        <taxon>Pseudomonadati</taxon>
        <taxon>Bacteroidota</taxon>
        <taxon>Flavobacteriia</taxon>
        <taxon>Flavobacteriales</taxon>
        <taxon>Flavobacteriaceae</taxon>
        <taxon>Flavobacterium</taxon>
    </lineage>
</organism>
<evidence type="ECO:0000256" key="1">
    <source>
        <dbReference type="ARBA" id="ARBA00004167"/>
    </source>
</evidence>
<dbReference type="PANTHER" id="PTHR36985:SF1">
    <property type="entry name" value="TRANSLOCATION AND ASSEMBLY MODULE SUBUNIT TAMB"/>
    <property type="match status" value="1"/>
</dbReference>
<comment type="caution">
    <text evidence="7">The sequence shown here is derived from an EMBL/GenBank/DDBJ whole genome shotgun (WGS) entry which is preliminary data.</text>
</comment>
<evidence type="ECO:0000313" key="7">
    <source>
        <dbReference type="EMBL" id="MCV9928864.1"/>
    </source>
</evidence>